<evidence type="ECO:0000256" key="2">
    <source>
        <dbReference type="ARBA" id="ARBA00022692"/>
    </source>
</evidence>
<evidence type="ECO:0000256" key="3">
    <source>
        <dbReference type="ARBA" id="ARBA00022989"/>
    </source>
</evidence>
<dbReference type="PANTHER" id="PTHR43483:SF3">
    <property type="entry name" value="MEMBRANE TRANSPORTER PROTEIN HI_0806-RELATED"/>
    <property type="match status" value="1"/>
</dbReference>
<evidence type="ECO:0000256" key="1">
    <source>
        <dbReference type="ARBA" id="ARBA00004141"/>
    </source>
</evidence>
<name>A0A8J7PC90_9BACT</name>
<dbReference type="InterPro" id="IPR002781">
    <property type="entry name" value="TM_pro_TauE-like"/>
</dbReference>
<feature type="transmembrane region" description="Helical" evidence="5">
    <location>
        <begin position="45"/>
        <end position="63"/>
    </location>
</feature>
<comment type="similarity">
    <text evidence="5">Belongs to the 4-toluene sulfonate uptake permease (TSUP) (TC 2.A.102) family.</text>
</comment>
<feature type="transmembrane region" description="Helical" evidence="5">
    <location>
        <begin position="70"/>
        <end position="87"/>
    </location>
</feature>
<reference evidence="6" key="1">
    <citation type="submission" date="2021-02" db="EMBL/GenBank/DDBJ databases">
        <title>Genome-Resolved Metagenomics of a Microbial Community Performing Photosynthetic Biological Nutrient Removal.</title>
        <authorList>
            <person name="Mcdaniel E.A."/>
        </authorList>
    </citation>
    <scope>NUCLEOTIDE SEQUENCE</scope>
    <source>
        <strain evidence="6">UWPOB_OBS1</strain>
    </source>
</reference>
<dbReference type="GO" id="GO:0005886">
    <property type="term" value="C:plasma membrane"/>
    <property type="evidence" value="ECO:0007669"/>
    <property type="project" value="UniProtKB-SubCell"/>
</dbReference>
<evidence type="ECO:0000256" key="4">
    <source>
        <dbReference type="ARBA" id="ARBA00023136"/>
    </source>
</evidence>
<dbReference type="Proteomes" id="UP000664277">
    <property type="component" value="Unassembled WGS sequence"/>
</dbReference>
<sequence length="121" mass="12658">MSILSLIAIGLFAGTMSGILGLGGGVFLVPLLNLSGLAQPTAQGTSLALLSLPVAAAAAYAYFKEGKVKLYLLPWLFFSFVIGSYLGATEALALSAKTLEKVFGIFLIALGIKTLLKRKHK</sequence>
<keyword evidence="5" id="KW-1003">Cell membrane</keyword>
<keyword evidence="4 5" id="KW-0472">Membrane</keyword>
<protein>
    <recommendedName>
        <fullName evidence="5">Probable membrane transporter protein</fullName>
    </recommendedName>
</protein>
<gene>
    <name evidence="6" type="ORF">J0M35_17045</name>
</gene>
<dbReference type="AlphaFoldDB" id="A0A8J7PC90"/>
<comment type="caution">
    <text evidence="6">The sequence shown here is derived from an EMBL/GenBank/DDBJ whole genome shotgun (WGS) entry which is preliminary data.</text>
</comment>
<evidence type="ECO:0000256" key="5">
    <source>
        <dbReference type="RuleBase" id="RU363041"/>
    </source>
</evidence>
<comment type="subcellular location">
    <subcellularLocation>
        <location evidence="5">Cell membrane</location>
        <topology evidence="5">Multi-pass membrane protein</topology>
    </subcellularLocation>
    <subcellularLocation>
        <location evidence="1">Membrane</location>
        <topology evidence="1">Multi-pass membrane protein</topology>
    </subcellularLocation>
</comment>
<accession>A0A8J7PC90</accession>
<evidence type="ECO:0000313" key="7">
    <source>
        <dbReference type="Proteomes" id="UP000664277"/>
    </source>
</evidence>
<dbReference type="EMBL" id="JAFLCK010000030">
    <property type="protein sequence ID" value="MBN8662077.1"/>
    <property type="molecule type" value="Genomic_DNA"/>
</dbReference>
<evidence type="ECO:0000313" key="6">
    <source>
        <dbReference type="EMBL" id="MBN8662077.1"/>
    </source>
</evidence>
<dbReference type="Pfam" id="PF01925">
    <property type="entry name" value="TauE"/>
    <property type="match status" value="1"/>
</dbReference>
<feature type="transmembrane region" description="Helical" evidence="5">
    <location>
        <begin position="99"/>
        <end position="116"/>
    </location>
</feature>
<keyword evidence="2 5" id="KW-0812">Transmembrane</keyword>
<organism evidence="6 7">
    <name type="scientific">Candidatus Obscuribacter phosphatis</name>
    <dbReference type="NCBI Taxonomy" id="1906157"/>
    <lineage>
        <taxon>Bacteria</taxon>
        <taxon>Bacillati</taxon>
        <taxon>Candidatus Melainabacteria</taxon>
        <taxon>Candidatus Obscuribacterales</taxon>
        <taxon>Candidatus Obscuribacteraceae</taxon>
        <taxon>Candidatus Obscuribacter</taxon>
    </lineage>
</organism>
<proteinExistence type="inferred from homology"/>
<keyword evidence="3 5" id="KW-1133">Transmembrane helix</keyword>
<dbReference type="PANTHER" id="PTHR43483">
    <property type="entry name" value="MEMBRANE TRANSPORTER PROTEIN HI_0806-RELATED"/>
    <property type="match status" value="1"/>
</dbReference>